<evidence type="ECO:0000259" key="3">
    <source>
        <dbReference type="PROSITE" id="PS50977"/>
    </source>
</evidence>
<dbReference type="AlphaFoldDB" id="A0A364K7T2"/>
<feature type="DNA-binding region" description="H-T-H motif" evidence="2">
    <location>
        <begin position="32"/>
        <end position="51"/>
    </location>
</feature>
<feature type="domain" description="HTH tetR-type" evidence="3">
    <location>
        <begin position="9"/>
        <end position="69"/>
    </location>
</feature>
<dbReference type="GO" id="GO:0003677">
    <property type="term" value="F:DNA binding"/>
    <property type="evidence" value="ECO:0007669"/>
    <property type="project" value="UniProtKB-UniRule"/>
</dbReference>
<gene>
    <name evidence="4" type="ORF">DL897_05020</name>
</gene>
<evidence type="ECO:0000256" key="1">
    <source>
        <dbReference type="ARBA" id="ARBA00023125"/>
    </source>
</evidence>
<dbReference type="PANTHER" id="PTHR43479:SF21">
    <property type="entry name" value="TRANSCRIPTIONAL REGULATOR, TETR FAMILY"/>
    <property type="match status" value="1"/>
</dbReference>
<evidence type="ECO:0000313" key="4">
    <source>
        <dbReference type="EMBL" id="RAL26356.1"/>
    </source>
</evidence>
<protein>
    <submittedName>
        <fullName evidence="4">TetR family transcriptional regulator</fullName>
    </submittedName>
</protein>
<evidence type="ECO:0000313" key="5">
    <source>
        <dbReference type="Proteomes" id="UP000251213"/>
    </source>
</evidence>
<dbReference type="InterPro" id="IPR050624">
    <property type="entry name" value="HTH-type_Tx_Regulator"/>
</dbReference>
<evidence type="ECO:0000256" key="2">
    <source>
        <dbReference type="PROSITE-ProRule" id="PRU00335"/>
    </source>
</evidence>
<name>A0A364K7T2_9BACL</name>
<reference evidence="4 5" key="1">
    <citation type="submission" date="2018-06" db="EMBL/GenBank/DDBJ databases">
        <title>Thermoflavimicrobium daqus sp. nov., a thermophilic microbe isolated from Moutai-flavour Daqu.</title>
        <authorList>
            <person name="Wang X."/>
            <person name="Zhou H."/>
        </authorList>
    </citation>
    <scope>NUCLEOTIDE SEQUENCE [LARGE SCALE GENOMIC DNA]</scope>
    <source>
        <strain evidence="4 5">FBKL4.011</strain>
    </source>
</reference>
<dbReference type="PANTHER" id="PTHR43479">
    <property type="entry name" value="ACREF/ENVCD OPERON REPRESSOR-RELATED"/>
    <property type="match status" value="1"/>
</dbReference>
<dbReference type="Pfam" id="PF00440">
    <property type="entry name" value="TetR_N"/>
    <property type="match status" value="1"/>
</dbReference>
<proteinExistence type="predicted"/>
<dbReference type="Proteomes" id="UP000251213">
    <property type="component" value="Unassembled WGS sequence"/>
</dbReference>
<dbReference type="InterPro" id="IPR009057">
    <property type="entry name" value="Homeodomain-like_sf"/>
</dbReference>
<keyword evidence="5" id="KW-1185">Reference proteome</keyword>
<dbReference type="RefSeq" id="WP_113658041.1">
    <property type="nucleotide sequence ID" value="NZ_KZ845664.1"/>
</dbReference>
<organism evidence="4 5">
    <name type="scientific">Thermoflavimicrobium daqui</name>
    <dbReference type="NCBI Taxonomy" id="2137476"/>
    <lineage>
        <taxon>Bacteria</taxon>
        <taxon>Bacillati</taxon>
        <taxon>Bacillota</taxon>
        <taxon>Bacilli</taxon>
        <taxon>Bacillales</taxon>
        <taxon>Thermoactinomycetaceae</taxon>
        <taxon>Thermoflavimicrobium</taxon>
    </lineage>
</organism>
<dbReference type="EMBL" id="QJKK01000002">
    <property type="protein sequence ID" value="RAL26356.1"/>
    <property type="molecule type" value="Genomic_DNA"/>
</dbReference>
<dbReference type="InterPro" id="IPR001647">
    <property type="entry name" value="HTH_TetR"/>
</dbReference>
<reference evidence="4 5" key="2">
    <citation type="submission" date="2018-06" db="EMBL/GenBank/DDBJ databases">
        <authorList>
            <person name="Zhirakovskaya E."/>
        </authorList>
    </citation>
    <scope>NUCLEOTIDE SEQUENCE [LARGE SCALE GENOMIC DNA]</scope>
    <source>
        <strain evidence="4 5">FBKL4.011</strain>
    </source>
</reference>
<comment type="caution">
    <text evidence="4">The sequence shown here is derived from an EMBL/GenBank/DDBJ whole genome shotgun (WGS) entry which is preliminary data.</text>
</comment>
<dbReference type="Gene3D" id="1.10.357.10">
    <property type="entry name" value="Tetracycline Repressor, domain 2"/>
    <property type="match status" value="1"/>
</dbReference>
<dbReference type="SUPFAM" id="SSF46689">
    <property type="entry name" value="Homeodomain-like"/>
    <property type="match status" value="1"/>
</dbReference>
<accession>A0A364K7T2</accession>
<sequence>MDGYQLRTEKKKEQIIRASSELFSTYGVEKVSINEIAKKARVSPVTIYNYFGNKEVLIRSVMVNLMNKTMETYEKILEENLPFPNKMEKIIFDHPNTVKELNFDFIRANVNDSAFRAFIEDFYREKTIPFFRKMIDLGKKEGYIDPSISMEAILFYIQIFKEALAQPELFSYTNQGILQEINRLFYYGLMGKSQRSETKHDE</sequence>
<dbReference type="OrthoDB" id="113732at2"/>
<dbReference type="PROSITE" id="PS50977">
    <property type="entry name" value="HTH_TETR_2"/>
    <property type="match status" value="1"/>
</dbReference>
<dbReference type="PRINTS" id="PR00455">
    <property type="entry name" value="HTHTETR"/>
</dbReference>
<keyword evidence="1 2" id="KW-0238">DNA-binding</keyword>